<dbReference type="EMBL" id="BAABME010007893">
    <property type="protein sequence ID" value="GAA0171957.1"/>
    <property type="molecule type" value="Genomic_DNA"/>
</dbReference>
<comment type="caution">
    <text evidence="2">The sequence shown here is derived from an EMBL/GenBank/DDBJ whole genome shotgun (WGS) entry which is preliminary data.</text>
</comment>
<feature type="compositionally biased region" description="Basic and acidic residues" evidence="1">
    <location>
        <begin position="21"/>
        <end position="32"/>
    </location>
</feature>
<accession>A0AAV3RCB1</accession>
<reference evidence="2 3" key="1">
    <citation type="submission" date="2024-01" db="EMBL/GenBank/DDBJ databases">
        <title>The complete chloroplast genome sequence of Lithospermum erythrorhizon: insights into the phylogenetic relationship among Boraginaceae species and the maternal lineages of purple gromwells.</title>
        <authorList>
            <person name="Okada T."/>
            <person name="Watanabe K."/>
        </authorList>
    </citation>
    <scope>NUCLEOTIDE SEQUENCE [LARGE SCALE GENOMIC DNA]</scope>
</reference>
<evidence type="ECO:0000256" key="1">
    <source>
        <dbReference type="SAM" id="MobiDB-lite"/>
    </source>
</evidence>
<sequence>MDETSRRSPDPKLQSAMEWIRTPDRGYSRADVPRGSAFSRLHGDPNSHSRRAPQFPESIFLRKDFEGIECPHEDPLVITLVIKNFEVGRMLVDTGSSVDILLFDACLKLGMSQIRPVATPLAGFT</sequence>
<dbReference type="PANTHER" id="PTHR33240:SF15">
    <property type="entry name" value="GAG-PRO-LIKE PROTEIN"/>
    <property type="match status" value="1"/>
</dbReference>
<dbReference type="Proteomes" id="UP001454036">
    <property type="component" value="Unassembled WGS sequence"/>
</dbReference>
<name>A0AAV3RCB1_LITER</name>
<dbReference type="AlphaFoldDB" id="A0AAV3RCB1"/>
<organism evidence="2 3">
    <name type="scientific">Lithospermum erythrorhizon</name>
    <name type="common">Purple gromwell</name>
    <name type="synonym">Lithospermum officinale var. erythrorhizon</name>
    <dbReference type="NCBI Taxonomy" id="34254"/>
    <lineage>
        <taxon>Eukaryota</taxon>
        <taxon>Viridiplantae</taxon>
        <taxon>Streptophyta</taxon>
        <taxon>Embryophyta</taxon>
        <taxon>Tracheophyta</taxon>
        <taxon>Spermatophyta</taxon>
        <taxon>Magnoliopsida</taxon>
        <taxon>eudicotyledons</taxon>
        <taxon>Gunneridae</taxon>
        <taxon>Pentapetalae</taxon>
        <taxon>asterids</taxon>
        <taxon>lamiids</taxon>
        <taxon>Boraginales</taxon>
        <taxon>Boraginaceae</taxon>
        <taxon>Boraginoideae</taxon>
        <taxon>Lithospermeae</taxon>
        <taxon>Lithospermum</taxon>
    </lineage>
</organism>
<proteinExistence type="predicted"/>
<feature type="compositionally biased region" description="Basic and acidic residues" evidence="1">
    <location>
        <begin position="1"/>
        <end position="10"/>
    </location>
</feature>
<evidence type="ECO:0000313" key="2">
    <source>
        <dbReference type="EMBL" id="GAA0171957.1"/>
    </source>
</evidence>
<keyword evidence="3" id="KW-1185">Reference proteome</keyword>
<protein>
    <submittedName>
        <fullName evidence="2">Uncharacterized protein</fullName>
    </submittedName>
</protein>
<gene>
    <name evidence="2" type="ORF">LIER_25877</name>
</gene>
<feature type="region of interest" description="Disordered" evidence="1">
    <location>
        <begin position="1"/>
        <end position="53"/>
    </location>
</feature>
<evidence type="ECO:0000313" key="3">
    <source>
        <dbReference type="Proteomes" id="UP001454036"/>
    </source>
</evidence>
<dbReference type="PANTHER" id="PTHR33240">
    <property type="entry name" value="OS08G0508500 PROTEIN"/>
    <property type="match status" value="1"/>
</dbReference>